<dbReference type="PANTHER" id="PTHR30346:SF30">
    <property type="entry name" value="SMALL NEUTRAL PROTEASE REGULATORY PROTEIN"/>
    <property type="match status" value="1"/>
</dbReference>
<dbReference type="STRING" id="1179773.BN6_23830"/>
<dbReference type="KEGG" id="sesp:BN6_23830"/>
<reference evidence="6 7" key="1">
    <citation type="journal article" date="2012" name="BMC Genomics">
        <title>Complete genome sequence of Saccharothrix espanaensis DSM 44229T and comparison to the other completely sequenced Pseudonocardiaceae.</title>
        <authorList>
            <person name="Strobel T."/>
            <person name="Al-Dilaimi A."/>
            <person name="Blom J."/>
            <person name="Gessner A."/>
            <person name="Kalinowski J."/>
            <person name="Luzhetska M."/>
            <person name="Puhler A."/>
            <person name="Szczepanowski R."/>
            <person name="Bechthold A."/>
            <person name="Ruckert C."/>
        </authorList>
    </citation>
    <scope>NUCLEOTIDE SEQUENCE [LARGE SCALE GENOMIC DNA]</scope>
    <source>
        <strain evidence="7">ATCC 51144 / DSM 44229 / JCM 9112 / NBRC 15066 / NRRL 15764</strain>
    </source>
</reference>
<accession>K0JQL9</accession>
<evidence type="ECO:0000313" key="6">
    <source>
        <dbReference type="EMBL" id="CCH29700.1"/>
    </source>
</evidence>
<evidence type="ECO:0000259" key="5">
    <source>
        <dbReference type="PROSITE" id="PS50931"/>
    </source>
</evidence>
<dbReference type="InterPro" id="IPR000847">
    <property type="entry name" value="LysR_HTH_N"/>
</dbReference>
<dbReference type="Pfam" id="PF03466">
    <property type="entry name" value="LysR_substrate"/>
    <property type="match status" value="1"/>
</dbReference>
<dbReference type="InterPro" id="IPR036390">
    <property type="entry name" value="WH_DNA-bd_sf"/>
</dbReference>
<proteinExistence type="inferred from homology"/>
<dbReference type="InterPro" id="IPR036388">
    <property type="entry name" value="WH-like_DNA-bd_sf"/>
</dbReference>
<dbReference type="SUPFAM" id="SSF46785">
    <property type="entry name" value="Winged helix' DNA-binding domain"/>
    <property type="match status" value="1"/>
</dbReference>
<dbReference type="Pfam" id="PF00126">
    <property type="entry name" value="HTH_1"/>
    <property type="match status" value="1"/>
</dbReference>
<evidence type="ECO:0000256" key="3">
    <source>
        <dbReference type="ARBA" id="ARBA00023125"/>
    </source>
</evidence>
<comment type="similarity">
    <text evidence="1">Belongs to the LysR transcriptional regulatory family.</text>
</comment>
<dbReference type="HOGENOM" id="CLU_039613_6_4_11"/>
<dbReference type="CDD" id="cd05466">
    <property type="entry name" value="PBP2_LTTR_substrate"/>
    <property type="match status" value="1"/>
</dbReference>
<dbReference type="Gene3D" id="3.40.190.290">
    <property type="match status" value="1"/>
</dbReference>
<evidence type="ECO:0000256" key="4">
    <source>
        <dbReference type="ARBA" id="ARBA00023163"/>
    </source>
</evidence>
<dbReference type="GO" id="GO:0003677">
    <property type="term" value="F:DNA binding"/>
    <property type="evidence" value="ECO:0007669"/>
    <property type="project" value="UniProtKB-KW"/>
</dbReference>
<dbReference type="Proteomes" id="UP000006281">
    <property type="component" value="Chromosome"/>
</dbReference>
<gene>
    <name evidence="6" type="ordered locus">BN6_23830</name>
</gene>
<protein>
    <recommendedName>
        <fullName evidence="5">HTH lysR-type domain-containing protein</fullName>
    </recommendedName>
</protein>
<name>K0JQL9_SACES</name>
<keyword evidence="4" id="KW-0804">Transcription</keyword>
<dbReference type="PATRIC" id="fig|1179773.3.peg.2382"/>
<dbReference type="eggNOG" id="COG0583">
    <property type="taxonomic scope" value="Bacteria"/>
</dbReference>
<dbReference type="BioCyc" id="SESP1179773:BN6_RS11580-MONOMER"/>
<sequence>MELDVHHLRLVQAIGVTGSLSEAAVLLGISQPAVSGKLKRLENTLGQRLFDRGPNTAATPTPTGELLLDRISAVLPLMEGLVRDIEARTTPPGRPRVGGVCSPILGHLPTIVGNRLPGGAGASLFDSGCRELVVDLVEQRRLEVGVVKDYPGFEVVAPACVGTAVVAHDPTLVLLPEDHPLARHKVIELAQLADEDWALPAPDSTRFHEYFHRTCREYGFTPRVRYTSGSYGMTVAAVRNGAVGLSQAACEGHQNVAVRLLADDVLARRFLLVWHRDRVPAGCSRLLVADAAAAYREECLTSPVYSRYLA</sequence>
<dbReference type="SUPFAM" id="SSF53850">
    <property type="entry name" value="Periplasmic binding protein-like II"/>
    <property type="match status" value="1"/>
</dbReference>
<dbReference type="AlphaFoldDB" id="K0JQL9"/>
<dbReference type="PRINTS" id="PR00039">
    <property type="entry name" value="HTHLYSR"/>
</dbReference>
<dbReference type="EMBL" id="HE804045">
    <property type="protein sequence ID" value="CCH29700.1"/>
    <property type="molecule type" value="Genomic_DNA"/>
</dbReference>
<keyword evidence="7" id="KW-1185">Reference proteome</keyword>
<evidence type="ECO:0000313" key="7">
    <source>
        <dbReference type="Proteomes" id="UP000006281"/>
    </source>
</evidence>
<dbReference type="PANTHER" id="PTHR30346">
    <property type="entry name" value="TRANSCRIPTIONAL DUAL REGULATOR HCAR-RELATED"/>
    <property type="match status" value="1"/>
</dbReference>
<dbReference type="Gene3D" id="1.10.10.10">
    <property type="entry name" value="Winged helix-like DNA-binding domain superfamily/Winged helix DNA-binding domain"/>
    <property type="match status" value="1"/>
</dbReference>
<feature type="domain" description="HTH lysR-type" evidence="5">
    <location>
        <begin position="3"/>
        <end position="61"/>
    </location>
</feature>
<evidence type="ECO:0000256" key="1">
    <source>
        <dbReference type="ARBA" id="ARBA00009437"/>
    </source>
</evidence>
<dbReference type="PROSITE" id="PS50931">
    <property type="entry name" value="HTH_LYSR"/>
    <property type="match status" value="1"/>
</dbReference>
<dbReference type="OrthoDB" id="3171102at2"/>
<dbReference type="InterPro" id="IPR005119">
    <property type="entry name" value="LysR_subst-bd"/>
</dbReference>
<dbReference type="RefSeq" id="WP_015099812.1">
    <property type="nucleotide sequence ID" value="NC_019673.1"/>
</dbReference>
<keyword evidence="2" id="KW-0805">Transcription regulation</keyword>
<organism evidence="6 7">
    <name type="scientific">Saccharothrix espanaensis (strain ATCC 51144 / DSM 44229 / JCM 9112 / NBRC 15066 / NRRL 15764)</name>
    <dbReference type="NCBI Taxonomy" id="1179773"/>
    <lineage>
        <taxon>Bacteria</taxon>
        <taxon>Bacillati</taxon>
        <taxon>Actinomycetota</taxon>
        <taxon>Actinomycetes</taxon>
        <taxon>Pseudonocardiales</taxon>
        <taxon>Pseudonocardiaceae</taxon>
        <taxon>Saccharothrix</taxon>
    </lineage>
</organism>
<keyword evidence="3" id="KW-0238">DNA-binding</keyword>
<evidence type="ECO:0000256" key="2">
    <source>
        <dbReference type="ARBA" id="ARBA00023015"/>
    </source>
</evidence>
<dbReference type="GO" id="GO:0032993">
    <property type="term" value="C:protein-DNA complex"/>
    <property type="evidence" value="ECO:0007669"/>
    <property type="project" value="TreeGrafter"/>
</dbReference>
<dbReference type="GO" id="GO:0003700">
    <property type="term" value="F:DNA-binding transcription factor activity"/>
    <property type="evidence" value="ECO:0007669"/>
    <property type="project" value="InterPro"/>
</dbReference>